<evidence type="ECO:0000313" key="8">
    <source>
        <dbReference type="EMBL" id="KAE9224563.1"/>
    </source>
</evidence>
<evidence type="ECO:0000313" key="9">
    <source>
        <dbReference type="EMBL" id="KAE9246380.1"/>
    </source>
</evidence>
<evidence type="ECO:0000313" key="18">
    <source>
        <dbReference type="Proteomes" id="UP000441208"/>
    </source>
</evidence>
<dbReference type="Proteomes" id="UP000460718">
    <property type="component" value="Unassembled WGS sequence"/>
</dbReference>
<dbReference type="Proteomes" id="UP000440732">
    <property type="component" value="Unassembled WGS sequence"/>
</dbReference>
<evidence type="ECO:0000313" key="10">
    <source>
        <dbReference type="EMBL" id="KAE9246523.1"/>
    </source>
</evidence>
<evidence type="ECO:0000313" key="19">
    <source>
        <dbReference type="Proteomes" id="UP000460718"/>
    </source>
</evidence>
<dbReference type="Proteomes" id="UP000488956">
    <property type="component" value="Unassembled WGS sequence"/>
</dbReference>
<dbReference type="EMBL" id="QXGE01000359">
    <property type="protein sequence ID" value="KAE9314788.1"/>
    <property type="molecule type" value="Genomic_DNA"/>
</dbReference>
<feature type="signal peptide" evidence="2">
    <location>
        <begin position="1"/>
        <end position="20"/>
    </location>
</feature>
<dbReference type="OrthoDB" id="10288902at2759"/>
<keyword evidence="2" id="KW-0732">Signal</keyword>
<evidence type="ECO:0000313" key="4">
    <source>
        <dbReference type="EMBL" id="KAE9014659.1"/>
    </source>
</evidence>
<evidence type="ECO:0008006" key="23">
    <source>
        <dbReference type="Google" id="ProtNLM"/>
    </source>
</evidence>
<evidence type="ECO:0000256" key="1">
    <source>
        <dbReference type="SAM" id="MobiDB-lite"/>
    </source>
</evidence>
<evidence type="ECO:0000313" key="12">
    <source>
        <dbReference type="EMBL" id="KAE9354160.1"/>
    </source>
</evidence>
<dbReference type="EMBL" id="QXFY01000162">
    <property type="protein sequence ID" value="KAE9354160.1"/>
    <property type="molecule type" value="Genomic_DNA"/>
</dbReference>
<evidence type="ECO:0000313" key="7">
    <source>
        <dbReference type="EMBL" id="KAE9147027.1"/>
    </source>
</evidence>
<evidence type="ECO:0000313" key="14">
    <source>
        <dbReference type="Proteomes" id="UP000433483"/>
    </source>
</evidence>
<dbReference type="AlphaFoldDB" id="A0A6A3U6J2"/>
<evidence type="ECO:0000313" key="15">
    <source>
        <dbReference type="Proteomes" id="UP000437068"/>
    </source>
</evidence>
<evidence type="ECO:0000313" key="17">
    <source>
        <dbReference type="Proteomes" id="UP000440732"/>
    </source>
</evidence>
<reference evidence="13 14" key="1">
    <citation type="submission" date="2018-08" db="EMBL/GenBank/DDBJ databases">
        <title>Genomic investigation of the strawberry pathogen Phytophthora fragariae indicates pathogenicity is determined by transcriptional variation in three key races.</title>
        <authorList>
            <person name="Adams T.M."/>
            <person name="Armitage A.D."/>
            <person name="Sobczyk M.K."/>
            <person name="Bates H.J."/>
            <person name="Dunwell J.M."/>
            <person name="Nellist C.F."/>
            <person name="Harrison R.J."/>
        </authorList>
    </citation>
    <scope>NUCLEOTIDE SEQUENCE [LARGE SCALE GENOMIC DNA]</scope>
    <source>
        <strain evidence="11 15">A4</strain>
        <strain evidence="10 16">BC-1</strain>
        <strain evidence="9 20">BC-23</strain>
        <strain evidence="8 14">NOV-27</strain>
        <strain evidence="7 17">NOV-5</strain>
        <strain evidence="5 18">NOV-71</strain>
        <strain evidence="12 21">NOV-77</strain>
        <strain evidence="3 13">NOV-9</strain>
        <strain evidence="6 22">ONT-3</strain>
        <strain evidence="4 19">SCRP245</strain>
    </source>
</reference>
<proteinExistence type="predicted"/>
<dbReference type="Proteomes" id="UP000476176">
    <property type="component" value="Unassembled WGS sequence"/>
</dbReference>
<name>A0A6A3U6J2_9STRA</name>
<dbReference type="Proteomes" id="UP000486351">
    <property type="component" value="Unassembled WGS sequence"/>
</dbReference>
<accession>A0A6A3U6J2</accession>
<dbReference type="Proteomes" id="UP000437068">
    <property type="component" value="Unassembled WGS sequence"/>
</dbReference>
<sequence>MFICFLPLLISLTGLDIFVGFHNICCGGIKKPSSFLCSSSYISALPDNGGPTASCPDKRNGGRKFQSGSPRMRRKSRTFTRAETSMLCSMMRISG</sequence>
<evidence type="ECO:0000256" key="2">
    <source>
        <dbReference type="SAM" id="SignalP"/>
    </source>
</evidence>
<evidence type="ECO:0000313" key="16">
    <source>
        <dbReference type="Proteomes" id="UP000440367"/>
    </source>
</evidence>
<evidence type="ECO:0000313" key="5">
    <source>
        <dbReference type="EMBL" id="KAE9117953.1"/>
    </source>
</evidence>
<dbReference type="EMBL" id="QXGD01000237">
    <property type="protein sequence ID" value="KAE9246523.1"/>
    <property type="molecule type" value="Genomic_DNA"/>
</dbReference>
<dbReference type="EMBL" id="QXFX01000162">
    <property type="protein sequence ID" value="KAE9128173.1"/>
    <property type="molecule type" value="Genomic_DNA"/>
</dbReference>
<evidence type="ECO:0000313" key="3">
    <source>
        <dbReference type="EMBL" id="KAE8943900.1"/>
    </source>
</evidence>
<dbReference type="EMBL" id="QXGC01000171">
    <property type="protein sequence ID" value="KAE9246380.1"/>
    <property type="molecule type" value="Genomic_DNA"/>
</dbReference>
<evidence type="ECO:0000313" key="20">
    <source>
        <dbReference type="Proteomes" id="UP000476176"/>
    </source>
</evidence>
<evidence type="ECO:0000313" key="13">
    <source>
        <dbReference type="Proteomes" id="UP000429523"/>
    </source>
</evidence>
<evidence type="ECO:0000313" key="6">
    <source>
        <dbReference type="EMBL" id="KAE9128173.1"/>
    </source>
</evidence>
<dbReference type="EMBL" id="QXFW01000364">
    <property type="protein sequence ID" value="KAE9014659.1"/>
    <property type="molecule type" value="Genomic_DNA"/>
</dbReference>
<evidence type="ECO:0000313" key="11">
    <source>
        <dbReference type="EMBL" id="KAE9314788.1"/>
    </source>
</evidence>
<gene>
    <name evidence="11" type="ORF">PF001_g8093</name>
    <name evidence="10" type="ORF">PF002_g6704</name>
    <name evidence="9" type="ORF">PF004_g4826</name>
    <name evidence="8" type="ORF">PF005_g5871</name>
    <name evidence="7" type="ORF">PF006_g8260</name>
    <name evidence="5" type="ORF">PF007_g9105</name>
    <name evidence="12" type="ORF">PF008_g4663</name>
    <name evidence="3" type="ORF">PF009_g6395</name>
    <name evidence="6" type="ORF">PF010_g4603</name>
    <name evidence="4" type="ORF">PF011_g7958</name>
</gene>
<dbReference type="Proteomes" id="UP000441208">
    <property type="component" value="Unassembled WGS sequence"/>
</dbReference>
<dbReference type="EMBL" id="QXFZ01000400">
    <property type="protein sequence ID" value="KAE9117953.1"/>
    <property type="molecule type" value="Genomic_DNA"/>
</dbReference>
<keyword evidence="14" id="KW-1185">Reference proteome</keyword>
<organism evidence="7 17">
    <name type="scientific">Phytophthora fragariae</name>
    <dbReference type="NCBI Taxonomy" id="53985"/>
    <lineage>
        <taxon>Eukaryota</taxon>
        <taxon>Sar</taxon>
        <taxon>Stramenopiles</taxon>
        <taxon>Oomycota</taxon>
        <taxon>Peronosporomycetes</taxon>
        <taxon>Peronosporales</taxon>
        <taxon>Peronosporaceae</taxon>
        <taxon>Phytophthora</taxon>
    </lineage>
</organism>
<dbReference type="EMBL" id="QXGA01000372">
    <property type="protein sequence ID" value="KAE9147027.1"/>
    <property type="molecule type" value="Genomic_DNA"/>
</dbReference>
<dbReference type="Proteomes" id="UP000440367">
    <property type="component" value="Unassembled WGS sequence"/>
</dbReference>
<feature type="chain" id="PRO_5036166211" description="Secreted protein" evidence="2">
    <location>
        <begin position="21"/>
        <end position="95"/>
    </location>
</feature>
<evidence type="ECO:0000313" key="21">
    <source>
        <dbReference type="Proteomes" id="UP000486351"/>
    </source>
</evidence>
<protein>
    <recommendedName>
        <fullName evidence="23">Secreted protein</fullName>
    </recommendedName>
</protein>
<dbReference type="EMBL" id="QXGF01000230">
    <property type="protein sequence ID" value="KAE8943900.1"/>
    <property type="molecule type" value="Genomic_DNA"/>
</dbReference>
<dbReference type="Proteomes" id="UP000429523">
    <property type="component" value="Unassembled WGS sequence"/>
</dbReference>
<dbReference type="EMBL" id="QXGB01000209">
    <property type="protein sequence ID" value="KAE9224563.1"/>
    <property type="molecule type" value="Genomic_DNA"/>
</dbReference>
<dbReference type="Proteomes" id="UP000433483">
    <property type="component" value="Unassembled WGS sequence"/>
</dbReference>
<comment type="caution">
    <text evidence="7">The sequence shown here is derived from an EMBL/GenBank/DDBJ whole genome shotgun (WGS) entry which is preliminary data.</text>
</comment>
<evidence type="ECO:0000313" key="22">
    <source>
        <dbReference type="Proteomes" id="UP000488956"/>
    </source>
</evidence>
<feature type="region of interest" description="Disordered" evidence="1">
    <location>
        <begin position="46"/>
        <end position="76"/>
    </location>
</feature>